<feature type="region of interest" description="Disordered" evidence="1">
    <location>
        <begin position="120"/>
        <end position="194"/>
    </location>
</feature>
<proteinExistence type="predicted"/>
<sequence length="302" mass="33567">MVGLKRSEVKAVAAAVVVLLVIGTELRVVDAQRWDSERMCRYECVNLQAALSQVLVSSPCLQLYQSSRCDASCSASVRAHTSRALWLKCMDRCSWSRAYSDAIEEWTLLCEEREAGHARVAAELEPRNPAQNGLKDGHGTRRPDDAASTQSASRQRVRANDVQSKDWRSTQEGDFSARQRDSVMNGGVGADRVQTGTRRSGKYTAASVLIIMSGIAVAVLAFMFRDTVTAFLQREIAPRIRRARRVIETKWQRRGEFLGGATKASTSKHSDPSAVDMDHLIHSNKIGARGARRHLQHLQRSF</sequence>
<evidence type="ECO:0000256" key="2">
    <source>
        <dbReference type="SAM" id="Phobius"/>
    </source>
</evidence>
<name>A0A5J4YZM0_PORPP</name>
<keyword evidence="2" id="KW-0472">Membrane</keyword>
<gene>
    <name evidence="3" type="ORF">FVE85_2359</name>
</gene>
<feature type="transmembrane region" description="Helical" evidence="2">
    <location>
        <begin position="203"/>
        <end position="224"/>
    </location>
</feature>
<accession>A0A5J4YZM0</accession>
<organism evidence="3 4">
    <name type="scientific">Porphyridium purpureum</name>
    <name type="common">Red alga</name>
    <name type="synonym">Porphyridium cruentum</name>
    <dbReference type="NCBI Taxonomy" id="35688"/>
    <lineage>
        <taxon>Eukaryota</taxon>
        <taxon>Rhodophyta</taxon>
        <taxon>Bangiophyceae</taxon>
        <taxon>Porphyridiales</taxon>
        <taxon>Porphyridiaceae</taxon>
        <taxon>Porphyridium</taxon>
    </lineage>
</organism>
<feature type="compositionally biased region" description="Basic and acidic residues" evidence="1">
    <location>
        <begin position="163"/>
        <end position="181"/>
    </location>
</feature>
<dbReference type="AlphaFoldDB" id="A0A5J4YZM0"/>
<comment type="caution">
    <text evidence="3">The sequence shown here is derived from an EMBL/GenBank/DDBJ whole genome shotgun (WGS) entry which is preliminary data.</text>
</comment>
<evidence type="ECO:0000313" key="3">
    <source>
        <dbReference type="EMBL" id="KAA8496204.1"/>
    </source>
</evidence>
<evidence type="ECO:0000256" key="1">
    <source>
        <dbReference type="SAM" id="MobiDB-lite"/>
    </source>
</evidence>
<evidence type="ECO:0000313" key="4">
    <source>
        <dbReference type="Proteomes" id="UP000324585"/>
    </source>
</evidence>
<reference evidence="4" key="1">
    <citation type="journal article" date="2019" name="Nat. Commun.">
        <title>Expansion of phycobilisome linker gene families in mesophilic red algae.</title>
        <authorList>
            <person name="Lee J."/>
            <person name="Kim D."/>
            <person name="Bhattacharya D."/>
            <person name="Yoon H.S."/>
        </authorList>
    </citation>
    <scope>NUCLEOTIDE SEQUENCE [LARGE SCALE GENOMIC DNA]</scope>
    <source>
        <strain evidence="4">CCMP 1328</strain>
    </source>
</reference>
<keyword evidence="2" id="KW-1133">Transmembrane helix</keyword>
<keyword evidence="4" id="KW-1185">Reference proteome</keyword>
<protein>
    <recommendedName>
        <fullName evidence="5">Transmembrane protein</fullName>
    </recommendedName>
</protein>
<dbReference type="Proteomes" id="UP000324585">
    <property type="component" value="Unassembled WGS sequence"/>
</dbReference>
<feature type="compositionally biased region" description="Basic and acidic residues" evidence="1">
    <location>
        <begin position="135"/>
        <end position="145"/>
    </location>
</feature>
<evidence type="ECO:0008006" key="5">
    <source>
        <dbReference type="Google" id="ProtNLM"/>
    </source>
</evidence>
<dbReference type="EMBL" id="VRMN01000003">
    <property type="protein sequence ID" value="KAA8496204.1"/>
    <property type="molecule type" value="Genomic_DNA"/>
</dbReference>
<keyword evidence="2" id="KW-0812">Transmembrane</keyword>